<feature type="chain" id="PRO_5015920320" description="Peptidase M4" evidence="9">
    <location>
        <begin position="21"/>
        <end position="776"/>
    </location>
</feature>
<evidence type="ECO:0000256" key="5">
    <source>
        <dbReference type="ARBA" id="ARBA00022801"/>
    </source>
</evidence>
<evidence type="ECO:0000313" key="16">
    <source>
        <dbReference type="Proteomes" id="UP000248745"/>
    </source>
</evidence>
<feature type="domain" description="Peptidase M4 C-terminal" evidence="11">
    <location>
        <begin position="380"/>
        <end position="542"/>
    </location>
</feature>
<dbReference type="Pfam" id="PF04151">
    <property type="entry name" value="PPC"/>
    <property type="match status" value="1"/>
</dbReference>
<dbReference type="PANTHER" id="PTHR33794:SF1">
    <property type="entry name" value="BACILLOLYSIN"/>
    <property type="match status" value="1"/>
</dbReference>
<keyword evidence="4 9" id="KW-0732">Signal</keyword>
<dbReference type="Pfam" id="PF02868">
    <property type="entry name" value="Peptidase_M4_C"/>
    <property type="match status" value="1"/>
</dbReference>
<evidence type="ECO:0000256" key="4">
    <source>
        <dbReference type="ARBA" id="ARBA00022729"/>
    </source>
</evidence>
<dbReference type="GO" id="GO:0006508">
    <property type="term" value="P:proteolysis"/>
    <property type="evidence" value="ECO:0007669"/>
    <property type="project" value="UniProtKB-KW"/>
</dbReference>
<dbReference type="InterPro" id="IPR007280">
    <property type="entry name" value="Peptidase_C_arc/bac"/>
</dbReference>
<organism evidence="15 16">
    <name type="scientific">Taibaiella soli</name>
    <dbReference type="NCBI Taxonomy" id="1649169"/>
    <lineage>
        <taxon>Bacteria</taxon>
        <taxon>Pseudomonadati</taxon>
        <taxon>Bacteroidota</taxon>
        <taxon>Chitinophagia</taxon>
        <taxon>Chitinophagales</taxon>
        <taxon>Chitinophagaceae</taxon>
        <taxon>Taibaiella</taxon>
    </lineage>
</organism>
<keyword evidence="5" id="KW-0378">Hydrolase</keyword>
<evidence type="ECO:0000256" key="7">
    <source>
        <dbReference type="ARBA" id="ARBA00023049"/>
    </source>
</evidence>
<gene>
    <name evidence="15" type="ORF">DN068_14575</name>
</gene>
<dbReference type="GO" id="GO:0046872">
    <property type="term" value="F:metal ion binding"/>
    <property type="evidence" value="ECO:0007669"/>
    <property type="project" value="UniProtKB-KW"/>
</dbReference>
<evidence type="ECO:0000259" key="13">
    <source>
        <dbReference type="Pfam" id="PF07504"/>
    </source>
</evidence>
<accession>A0A2W2B865</accession>
<dbReference type="Pfam" id="PF01447">
    <property type="entry name" value="Peptidase_M4"/>
    <property type="match status" value="1"/>
</dbReference>
<evidence type="ECO:0008006" key="17">
    <source>
        <dbReference type="Google" id="ProtNLM"/>
    </source>
</evidence>
<feature type="domain" description="Peptidase C-terminal archaeal/bacterial" evidence="12">
    <location>
        <begin position="584"/>
        <end position="652"/>
    </location>
</feature>
<dbReference type="Gene3D" id="3.10.450.490">
    <property type="match status" value="1"/>
</dbReference>
<dbReference type="InterPro" id="IPR013856">
    <property type="entry name" value="Peptidase_M4_domain"/>
</dbReference>
<comment type="similarity">
    <text evidence="1">Belongs to the peptidase M4 family.</text>
</comment>
<dbReference type="Proteomes" id="UP000248745">
    <property type="component" value="Unassembled WGS sequence"/>
</dbReference>
<evidence type="ECO:0000259" key="11">
    <source>
        <dbReference type="Pfam" id="PF02868"/>
    </source>
</evidence>
<dbReference type="RefSeq" id="WP_110999669.1">
    <property type="nucleotide sequence ID" value="NZ_QKTW01000019.1"/>
</dbReference>
<protein>
    <recommendedName>
        <fullName evidence="17">Peptidase M4</fullName>
    </recommendedName>
</protein>
<dbReference type="Pfam" id="PF18962">
    <property type="entry name" value="Por_Secre_tail"/>
    <property type="match status" value="1"/>
</dbReference>
<feature type="domain" description="FTP" evidence="13">
    <location>
        <begin position="74"/>
        <end position="112"/>
    </location>
</feature>
<feature type="domain" description="Secretion system C-terminal sorting" evidence="14">
    <location>
        <begin position="701"/>
        <end position="769"/>
    </location>
</feature>
<dbReference type="EMBL" id="QKTW01000019">
    <property type="protein sequence ID" value="PZF72157.1"/>
    <property type="molecule type" value="Genomic_DNA"/>
</dbReference>
<evidence type="ECO:0000256" key="6">
    <source>
        <dbReference type="ARBA" id="ARBA00022833"/>
    </source>
</evidence>
<evidence type="ECO:0000256" key="3">
    <source>
        <dbReference type="ARBA" id="ARBA00022723"/>
    </source>
</evidence>
<dbReference type="InterPro" id="IPR026444">
    <property type="entry name" value="Secre_tail"/>
</dbReference>
<evidence type="ECO:0000313" key="15">
    <source>
        <dbReference type="EMBL" id="PZF72157.1"/>
    </source>
</evidence>
<dbReference type="PANTHER" id="PTHR33794">
    <property type="entry name" value="BACILLOLYSIN"/>
    <property type="match status" value="1"/>
</dbReference>
<dbReference type="InterPro" id="IPR011096">
    <property type="entry name" value="FTP_domain"/>
</dbReference>
<keyword evidence="2" id="KW-0645">Protease</keyword>
<dbReference type="InterPro" id="IPR023612">
    <property type="entry name" value="Peptidase_M4"/>
</dbReference>
<evidence type="ECO:0000256" key="8">
    <source>
        <dbReference type="PIRSR" id="PIRSR623612-1"/>
    </source>
</evidence>
<feature type="active site" evidence="8">
    <location>
        <position position="370"/>
    </location>
</feature>
<dbReference type="InterPro" id="IPR001570">
    <property type="entry name" value="Peptidase_M4_C_domain"/>
</dbReference>
<dbReference type="InterPro" id="IPR050728">
    <property type="entry name" value="Zinc_Metalloprotease_M4"/>
</dbReference>
<comment type="caution">
    <text evidence="15">The sequence shown here is derived from an EMBL/GenBank/DDBJ whole genome shotgun (WGS) entry which is preliminary data.</text>
</comment>
<evidence type="ECO:0000256" key="9">
    <source>
        <dbReference type="SAM" id="SignalP"/>
    </source>
</evidence>
<reference evidence="15 16" key="1">
    <citation type="submission" date="2018-06" db="EMBL/GenBank/DDBJ databases">
        <title>Mucibacter soli gen. nov., sp. nov., a new member of the family Chitinophagaceae producing mucin.</title>
        <authorList>
            <person name="Kim M.-K."/>
            <person name="Park S."/>
            <person name="Kim T.-S."/>
            <person name="Joung Y."/>
            <person name="Han J.-H."/>
            <person name="Kim S.B."/>
        </authorList>
    </citation>
    <scope>NUCLEOTIDE SEQUENCE [LARGE SCALE GENOMIC DNA]</scope>
    <source>
        <strain evidence="15 16">R1-15</strain>
    </source>
</reference>
<dbReference type="InterPro" id="IPR027268">
    <property type="entry name" value="Peptidase_M4/M1_CTD_sf"/>
</dbReference>
<evidence type="ECO:0000256" key="2">
    <source>
        <dbReference type="ARBA" id="ARBA00022670"/>
    </source>
</evidence>
<dbReference type="Pfam" id="PF07504">
    <property type="entry name" value="FTP"/>
    <property type="match status" value="1"/>
</dbReference>
<dbReference type="SUPFAM" id="SSF89260">
    <property type="entry name" value="Collagen-binding domain"/>
    <property type="match status" value="1"/>
</dbReference>
<dbReference type="NCBIfam" id="TIGR04183">
    <property type="entry name" value="Por_Secre_tail"/>
    <property type="match status" value="1"/>
</dbReference>
<feature type="signal peptide" evidence="9">
    <location>
        <begin position="1"/>
        <end position="20"/>
    </location>
</feature>
<dbReference type="GO" id="GO:0004222">
    <property type="term" value="F:metalloendopeptidase activity"/>
    <property type="evidence" value="ECO:0007669"/>
    <property type="project" value="InterPro"/>
</dbReference>
<evidence type="ECO:0000259" key="14">
    <source>
        <dbReference type="Pfam" id="PF18962"/>
    </source>
</evidence>
<dbReference type="Gene3D" id="2.60.120.380">
    <property type="match status" value="1"/>
</dbReference>
<feature type="active site" description="Proton donor" evidence="8">
    <location>
        <position position="454"/>
    </location>
</feature>
<dbReference type="Gene3D" id="3.10.170.10">
    <property type="match status" value="1"/>
</dbReference>
<dbReference type="AlphaFoldDB" id="A0A2W2B865"/>
<dbReference type="OrthoDB" id="291295at2"/>
<sequence length="776" mass="84994">MKRKITLLFLSGLSSTLVFGQTAEKVQPGNEGMYPSVVEFKKGQEPPFVKGKIWLQQNGGFTETPASLMRVDADPQLKQEHYRYQQQLNGIPVEGALYIVHVGDGKVLSQNGAWVDGAQNNLETKPALTAEDALQKAMHAFGARSYKWQSAEEEAFLKRESNNPNATFYPNATLVYYAGENEISPAKMRLAYKLDIYAQDPVGRRIYFIDAETGTVLGARELMHNTAATGTAQTGYSGTQTIQTDSYNGSYRLREATRGNGVQTYNLKKTTNYSNAVDFTDADDIWNNVNANLDQYATDAHWGAEMTYDFYKNNFNRNSIDGNGYAINSYVHYSQNYFNAFWDGTRMTYGDGNATDGNKPLTALDVCGHEITHGLTSFTANLNYSYESGALNEGISDCMGTSIEFYARPNNANWLIGSDFYTLRSMSDPKSYGQPNTYKGVNWATGGADNGGVHTNSGVLNYWYFLVSAGNSGVNDNGTSYSVSGIGIGKAAAILYRTLTLYLTPTSQYADTRTYSIKAATDLYGAGSNEVLQVTNAWTAVGLGNTTPPPPACADNYESNNTQNTAKSIPVNTDIAALISSTTDKDWFKFTTTNAAPKFKVTLTNLPADYDIRLYNSNGKQLGISQNGGTTSESITYNTPTKGASYYLQVYGYAGAYSANACYTLHVGTSSVNQLLDDGEDSTEGIKSTAFSTLDENDLTIYPNPARNAINIRFTASQTESQSLIITDIVGRVVMTRGLAVQEGENDLQISLNNLQSGMYFLKLEGRQTVKFQIME</sequence>
<dbReference type="SUPFAM" id="SSF55486">
    <property type="entry name" value="Metalloproteases ('zincins'), catalytic domain"/>
    <property type="match status" value="1"/>
</dbReference>
<proteinExistence type="inferred from homology"/>
<evidence type="ECO:0000256" key="1">
    <source>
        <dbReference type="ARBA" id="ARBA00009388"/>
    </source>
</evidence>
<dbReference type="Gene3D" id="1.10.390.10">
    <property type="entry name" value="Neutral Protease Domain 2"/>
    <property type="match status" value="1"/>
</dbReference>
<keyword evidence="3" id="KW-0479">Metal-binding</keyword>
<dbReference type="PRINTS" id="PR00730">
    <property type="entry name" value="THERMOLYSIN"/>
</dbReference>
<keyword evidence="6" id="KW-0862">Zinc</keyword>
<evidence type="ECO:0000259" key="10">
    <source>
        <dbReference type="Pfam" id="PF01447"/>
    </source>
</evidence>
<keyword evidence="16" id="KW-1185">Reference proteome</keyword>
<evidence type="ECO:0000259" key="12">
    <source>
        <dbReference type="Pfam" id="PF04151"/>
    </source>
</evidence>
<name>A0A2W2B865_9BACT</name>
<dbReference type="CDD" id="cd09597">
    <property type="entry name" value="M4_TLP"/>
    <property type="match status" value="1"/>
</dbReference>
<keyword evidence="7" id="KW-0482">Metalloprotease</keyword>
<feature type="domain" description="Peptidase M4" evidence="10">
    <location>
        <begin position="229"/>
        <end position="377"/>
    </location>
</feature>